<dbReference type="PANTHER" id="PTHR34512">
    <property type="entry name" value="CELL SURFACE PROTEIN"/>
    <property type="match status" value="1"/>
</dbReference>
<protein>
    <submittedName>
        <fullName evidence="2">WD-40 repeat-containing protein</fullName>
    </submittedName>
</protein>
<dbReference type="SMART" id="SM00564">
    <property type="entry name" value="PQQ"/>
    <property type="match status" value="7"/>
</dbReference>
<dbReference type="KEGG" id="acr:Acry_0751"/>
<evidence type="ECO:0000313" key="2">
    <source>
        <dbReference type="EMBL" id="ABQ29971.1"/>
    </source>
</evidence>
<reference evidence="2 3" key="1">
    <citation type="submission" date="2007-05" db="EMBL/GenBank/DDBJ databases">
        <title>Complete sequence of chromosome of Acidiphilium cryptum JF-5.</title>
        <authorList>
            <consortium name="US DOE Joint Genome Institute"/>
            <person name="Copeland A."/>
            <person name="Lucas S."/>
            <person name="Lapidus A."/>
            <person name="Barry K."/>
            <person name="Detter J.C."/>
            <person name="Glavina del Rio T."/>
            <person name="Hammon N."/>
            <person name="Israni S."/>
            <person name="Dalin E."/>
            <person name="Tice H."/>
            <person name="Pitluck S."/>
            <person name="Sims D."/>
            <person name="Brettin T."/>
            <person name="Bruce D."/>
            <person name="Han C."/>
            <person name="Schmutz J."/>
            <person name="Larimer F."/>
            <person name="Land M."/>
            <person name="Hauser L."/>
            <person name="Kyrpides N."/>
            <person name="Kim E."/>
            <person name="Magnuson T."/>
            <person name="Richardson P."/>
        </authorList>
    </citation>
    <scope>NUCLEOTIDE SEQUENCE [LARGE SCALE GENOMIC DNA]</scope>
    <source>
        <strain evidence="2 3">JF-5</strain>
    </source>
</reference>
<dbReference type="InterPro" id="IPR011047">
    <property type="entry name" value="Quinoprotein_ADH-like_sf"/>
</dbReference>
<dbReference type="Proteomes" id="UP000000245">
    <property type="component" value="Chromosome"/>
</dbReference>
<dbReference type="PANTHER" id="PTHR34512:SF30">
    <property type="entry name" value="OUTER MEMBRANE PROTEIN ASSEMBLY FACTOR BAMB"/>
    <property type="match status" value="1"/>
</dbReference>
<dbReference type="STRING" id="349163.Acry_0751"/>
<dbReference type="InterPro" id="IPR015943">
    <property type="entry name" value="WD40/YVTN_repeat-like_dom_sf"/>
</dbReference>
<dbReference type="SMR" id="A5FWI9"/>
<dbReference type="EMBL" id="CP000697">
    <property type="protein sequence ID" value="ABQ29971.1"/>
    <property type="molecule type" value="Genomic_DNA"/>
</dbReference>
<dbReference type="eggNOG" id="COG1520">
    <property type="taxonomic scope" value="Bacteria"/>
</dbReference>
<dbReference type="HOGENOM" id="CLU_027480_3_0_5"/>
<name>A5FWI9_ACICJ</name>
<dbReference type="Gene3D" id="2.130.10.10">
    <property type="entry name" value="YVTN repeat-like/Quinoprotein amine dehydrogenase"/>
    <property type="match status" value="1"/>
</dbReference>
<keyword evidence="3" id="KW-1185">Reference proteome</keyword>
<dbReference type="SUPFAM" id="SSF50998">
    <property type="entry name" value="Quinoprotein alcohol dehydrogenase-like"/>
    <property type="match status" value="1"/>
</dbReference>
<organism evidence="2 3">
    <name type="scientific">Acidiphilium cryptum (strain JF-5)</name>
    <dbReference type="NCBI Taxonomy" id="349163"/>
    <lineage>
        <taxon>Bacteria</taxon>
        <taxon>Pseudomonadati</taxon>
        <taxon>Pseudomonadota</taxon>
        <taxon>Alphaproteobacteria</taxon>
        <taxon>Acetobacterales</taxon>
        <taxon>Acidocellaceae</taxon>
        <taxon>Acidiphilium</taxon>
    </lineage>
</organism>
<dbReference type="InterPro" id="IPR002372">
    <property type="entry name" value="PQQ_rpt_dom"/>
</dbReference>
<dbReference type="InterPro" id="IPR018391">
    <property type="entry name" value="PQQ_b-propeller_rpt"/>
</dbReference>
<feature type="domain" description="Pyrrolo-quinoline quinone repeat" evidence="1">
    <location>
        <begin position="132"/>
        <end position="368"/>
    </location>
</feature>
<evidence type="ECO:0000259" key="1">
    <source>
        <dbReference type="Pfam" id="PF13360"/>
    </source>
</evidence>
<accession>A5FWI9</accession>
<dbReference type="Pfam" id="PF13360">
    <property type="entry name" value="PQQ_2"/>
    <property type="match status" value="1"/>
</dbReference>
<evidence type="ECO:0000313" key="3">
    <source>
        <dbReference type="Proteomes" id="UP000000245"/>
    </source>
</evidence>
<proteinExistence type="predicted"/>
<dbReference type="AlphaFoldDB" id="A5FWI9"/>
<dbReference type="PROSITE" id="PS51257">
    <property type="entry name" value="PROKAR_LIPOPROTEIN"/>
    <property type="match status" value="1"/>
</dbReference>
<sequence>MTSRTMTDLRALSTLGRRGALLSSMALLTGCSLFSKAVKPPVPGRKIPVLPPHNPLSVSSGAPAVTLPAPRSHAVWGQAGANAAHDAGVSALPARLTMAWRRDVGAGATYRRTLHAAPVAAGGRVFTMDALGVVEAHSIASGQRLWRHPMRPKHDNSFAYGGGLAADGTTLYVASGFSQLLALDPASGKPRWTKTLDQPFRSAPGLGGGLIFVIMLDDTLQAFDAKTGDFAWRFPTGNGSGGSMFGAGTPAYQDGIVVAGFGSGVFAGVNATGGSAVWEQSLAAGYDQTNPLDVSSIVASPVIAGGLAIATGLAGTTVAFDLHSGRRIWGISAGGSETPAVAGDWLFLLTENQRLAAIHVADGAVAWVTELPAYGDPKRHKQPISWHGPLAAGAGLVLTGSDKRMIVVDAATGRLTTPLAAGLALDGEADLAPIAAAGTLFALTRNAVLTAYR</sequence>
<gene>
    <name evidence="2" type="ordered locus">Acry_0751</name>
</gene>